<comment type="caution">
    <text evidence="2">The sequence shown here is derived from an EMBL/GenBank/DDBJ whole genome shotgun (WGS) entry which is preliminary data.</text>
</comment>
<dbReference type="Proteomes" id="UP001187192">
    <property type="component" value="Unassembled WGS sequence"/>
</dbReference>
<evidence type="ECO:0000256" key="1">
    <source>
        <dbReference type="SAM" id="MobiDB-lite"/>
    </source>
</evidence>
<name>A0AA88A379_FICCA</name>
<evidence type="ECO:0000313" key="2">
    <source>
        <dbReference type="EMBL" id="GMN44055.1"/>
    </source>
</evidence>
<reference evidence="2" key="1">
    <citation type="submission" date="2023-07" db="EMBL/GenBank/DDBJ databases">
        <title>draft genome sequence of fig (Ficus carica).</title>
        <authorList>
            <person name="Takahashi T."/>
            <person name="Nishimura K."/>
        </authorList>
    </citation>
    <scope>NUCLEOTIDE SEQUENCE</scope>
</reference>
<accession>A0AA88A379</accession>
<keyword evidence="3" id="KW-1185">Reference proteome</keyword>
<dbReference type="EMBL" id="BTGU01000017">
    <property type="protein sequence ID" value="GMN44055.1"/>
    <property type="molecule type" value="Genomic_DNA"/>
</dbReference>
<dbReference type="AlphaFoldDB" id="A0AA88A379"/>
<feature type="compositionally biased region" description="Basic and acidic residues" evidence="1">
    <location>
        <begin position="105"/>
        <end position="128"/>
    </location>
</feature>
<protein>
    <submittedName>
        <fullName evidence="2">Uncharacterized protein</fullName>
    </submittedName>
</protein>
<dbReference type="Gramene" id="FCD_00008525-RA">
    <property type="protein sequence ID" value="FCD_00008525-RA:cds"/>
    <property type="gene ID" value="FCD_00008525"/>
</dbReference>
<evidence type="ECO:0000313" key="3">
    <source>
        <dbReference type="Proteomes" id="UP001187192"/>
    </source>
</evidence>
<gene>
    <name evidence="2" type="ORF">TIFTF001_013246</name>
</gene>
<organism evidence="2 3">
    <name type="scientific">Ficus carica</name>
    <name type="common">Common fig</name>
    <dbReference type="NCBI Taxonomy" id="3494"/>
    <lineage>
        <taxon>Eukaryota</taxon>
        <taxon>Viridiplantae</taxon>
        <taxon>Streptophyta</taxon>
        <taxon>Embryophyta</taxon>
        <taxon>Tracheophyta</taxon>
        <taxon>Spermatophyta</taxon>
        <taxon>Magnoliopsida</taxon>
        <taxon>eudicotyledons</taxon>
        <taxon>Gunneridae</taxon>
        <taxon>Pentapetalae</taxon>
        <taxon>rosids</taxon>
        <taxon>fabids</taxon>
        <taxon>Rosales</taxon>
        <taxon>Moraceae</taxon>
        <taxon>Ficeae</taxon>
        <taxon>Ficus</taxon>
    </lineage>
</organism>
<proteinExistence type="predicted"/>
<feature type="region of interest" description="Disordered" evidence="1">
    <location>
        <begin position="76"/>
        <end position="128"/>
    </location>
</feature>
<sequence length="128" mass="14700">MARSIRRRNASETPPLANLTRGFLTVSRRLFWKVRIRRRAIQIVQPQKRKKKQSIPAKATDSNAVITVQTTSSTIVRLRDSQPRSSHCRSQFELPPGSKYAATESGHRNTADRNTDIDDHHHRDIFSL</sequence>